<evidence type="ECO:0000256" key="1">
    <source>
        <dbReference type="SAM" id="MobiDB-lite"/>
    </source>
</evidence>
<feature type="region of interest" description="Disordered" evidence="1">
    <location>
        <begin position="210"/>
        <end position="264"/>
    </location>
</feature>
<organism evidence="2 3">
    <name type="scientific">Odynerus spinipes</name>
    <dbReference type="NCBI Taxonomy" id="1348599"/>
    <lineage>
        <taxon>Eukaryota</taxon>
        <taxon>Metazoa</taxon>
        <taxon>Ecdysozoa</taxon>
        <taxon>Arthropoda</taxon>
        <taxon>Hexapoda</taxon>
        <taxon>Insecta</taxon>
        <taxon>Pterygota</taxon>
        <taxon>Neoptera</taxon>
        <taxon>Endopterygota</taxon>
        <taxon>Hymenoptera</taxon>
        <taxon>Apocrita</taxon>
        <taxon>Aculeata</taxon>
        <taxon>Vespoidea</taxon>
        <taxon>Vespidae</taxon>
        <taxon>Eumeninae</taxon>
        <taxon>Odynerus</taxon>
    </lineage>
</organism>
<protein>
    <submittedName>
        <fullName evidence="2">Uncharacterized protein</fullName>
    </submittedName>
</protein>
<feature type="compositionally biased region" description="Basic and acidic residues" evidence="1">
    <location>
        <begin position="255"/>
        <end position="264"/>
    </location>
</feature>
<evidence type="ECO:0000313" key="2">
    <source>
        <dbReference type="EMBL" id="KAK2574971.1"/>
    </source>
</evidence>
<evidence type="ECO:0000313" key="3">
    <source>
        <dbReference type="Proteomes" id="UP001258017"/>
    </source>
</evidence>
<keyword evidence="3" id="KW-1185">Reference proteome</keyword>
<reference evidence="2" key="2">
    <citation type="journal article" date="2023" name="Commun. Biol.">
        <title>Intrasexual cuticular hydrocarbon dimorphism in a wasp sheds light on hydrocarbon biosynthesis genes in Hymenoptera.</title>
        <authorList>
            <person name="Moris V.C."/>
            <person name="Podsiadlowski L."/>
            <person name="Martin S."/>
            <person name="Oeyen J.P."/>
            <person name="Donath A."/>
            <person name="Petersen M."/>
            <person name="Wilbrandt J."/>
            <person name="Misof B."/>
            <person name="Liedtke D."/>
            <person name="Thamm M."/>
            <person name="Scheiner R."/>
            <person name="Schmitt T."/>
            <person name="Niehuis O."/>
        </authorList>
    </citation>
    <scope>NUCLEOTIDE SEQUENCE</scope>
    <source>
        <strain evidence="2">GBR_01_08_01A</strain>
    </source>
</reference>
<dbReference type="EMBL" id="JAIFRP010004521">
    <property type="protein sequence ID" value="KAK2574971.1"/>
    <property type="molecule type" value="Genomic_DNA"/>
</dbReference>
<name>A0AAD9R9I5_9HYME</name>
<sequence>MCALVEDRGCNERRIYDSVRRIYDIQSSSEDSLDHRKRRRSLIKNSRATRTASLFIDRLKSEFQRGDDFVPRFRSHRNWCPNFPPKYFCERDDGERSMSLGKSVSKNFVRETPKIYSIGLYEPRIRRRVNDDDERDGVIDIGDTVEYLKRCSLLARRNSKVDITNDAPREKVNSKKRLLTLPSFSALSIPLIHSFPIPTECVEGSPANMISHSKNSSCERRGSSCERRGSSCDRSESTRKDVRVHTKAASLPRTRSFEKDRRSREDLTRRIYSAEFDSTLQWSGTRNDFVYCSISRQSFVEENREAEKSKRTKAQFVSNERSTCFEKRFIPSERTSNDRGKYEQIMVNIVNCNTSQEYLRDGSPDELVEDLFLEETSIGSSTSKSREYFSPIETARQMEAVSRVAYGESEILEDIRRRIDEDFERSSLKFEEDLEDFCLSRGARSYDKSYSLDNESFLDVDDDLLMGIEQSKSMPMITSTATNRRSSKSVTLMSSTLVEDDFYDPKSSGITLSKDTFKEYRPIESNESKYPSCTDLSSMNSIICYSTYDFPSACLESTIVCPEKTPTKESVDHRNYDVHSILSQSFSTSDVSMSKEYESASSKNDTSCLDLSKEMEDILTNSKSEYEIMGESSDYDRSKTNLRKGHLRGSSLKERKSSRHLLESIDSGVMTDYSRNDLRAYGNPANRNTNDYYIYENQFKINLTKNSEDLPMFDFDSDSTYSDDSLDRRVDTVVKECTESLIHLERRIKVKLKTIEKQADDSTDDFLAFFDWSSGDERIGSISTPSLVSLTDSERS</sequence>
<dbReference type="Proteomes" id="UP001258017">
    <property type="component" value="Unassembled WGS sequence"/>
</dbReference>
<feature type="compositionally biased region" description="Basic and acidic residues" evidence="1">
    <location>
        <begin position="217"/>
        <end position="244"/>
    </location>
</feature>
<dbReference type="AlphaFoldDB" id="A0AAD9R9I5"/>
<accession>A0AAD9R9I5</accession>
<gene>
    <name evidence="2" type="ORF">KPH14_008734</name>
</gene>
<comment type="caution">
    <text evidence="2">The sequence shown here is derived from an EMBL/GenBank/DDBJ whole genome shotgun (WGS) entry which is preliminary data.</text>
</comment>
<reference evidence="2" key="1">
    <citation type="submission" date="2021-08" db="EMBL/GenBank/DDBJ databases">
        <authorList>
            <person name="Misof B."/>
            <person name="Oliver O."/>
            <person name="Podsiadlowski L."/>
            <person name="Donath A."/>
            <person name="Peters R."/>
            <person name="Mayer C."/>
            <person name="Rust J."/>
            <person name="Gunkel S."/>
            <person name="Lesny P."/>
            <person name="Martin S."/>
            <person name="Oeyen J.P."/>
            <person name="Petersen M."/>
            <person name="Panagiotis P."/>
            <person name="Wilbrandt J."/>
            <person name="Tanja T."/>
        </authorList>
    </citation>
    <scope>NUCLEOTIDE SEQUENCE</scope>
    <source>
        <strain evidence="2">GBR_01_08_01A</strain>
        <tissue evidence="2">Thorax + abdomen</tissue>
    </source>
</reference>
<proteinExistence type="predicted"/>